<reference evidence="2" key="1">
    <citation type="journal article" date="2019" name="Int. J. Syst. Evol. Microbiol.">
        <title>The Global Catalogue of Microorganisms (GCM) 10K type strain sequencing project: providing services to taxonomists for standard genome sequencing and annotation.</title>
        <authorList>
            <consortium name="The Broad Institute Genomics Platform"/>
            <consortium name="The Broad Institute Genome Sequencing Center for Infectious Disease"/>
            <person name="Wu L."/>
            <person name="Ma J."/>
        </authorList>
    </citation>
    <scope>NUCLEOTIDE SEQUENCE [LARGE SCALE GENOMIC DNA]</scope>
    <source>
        <strain evidence="2">WYCCWR 12678</strain>
    </source>
</reference>
<keyword evidence="2" id="KW-1185">Reference proteome</keyword>
<evidence type="ECO:0000313" key="1">
    <source>
        <dbReference type="EMBL" id="MFC4768480.1"/>
    </source>
</evidence>
<organism evidence="1 2">
    <name type="scientific">Effusibacillus consociatus</name>
    <dbReference type="NCBI Taxonomy" id="1117041"/>
    <lineage>
        <taxon>Bacteria</taxon>
        <taxon>Bacillati</taxon>
        <taxon>Bacillota</taxon>
        <taxon>Bacilli</taxon>
        <taxon>Bacillales</taxon>
        <taxon>Alicyclobacillaceae</taxon>
        <taxon>Effusibacillus</taxon>
    </lineage>
</organism>
<comment type="caution">
    <text evidence="1">The sequence shown here is derived from an EMBL/GenBank/DDBJ whole genome shotgun (WGS) entry which is preliminary data.</text>
</comment>
<evidence type="ECO:0008006" key="3">
    <source>
        <dbReference type="Google" id="ProtNLM"/>
    </source>
</evidence>
<proteinExistence type="predicted"/>
<dbReference type="EMBL" id="JBHSHC010000106">
    <property type="protein sequence ID" value="MFC4768480.1"/>
    <property type="molecule type" value="Genomic_DNA"/>
</dbReference>
<protein>
    <recommendedName>
        <fullName evidence="3">Spore coat protein</fullName>
    </recommendedName>
</protein>
<accession>A0ABV9Q339</accession>
<dbReference type="RefSeq" id="WP_380026433.1">
    <property type="nucleotide sequence ID" value="NZ_JBHSHC010000106.1"/>
</dbReference>
<gene>
    <name evidence="1" type="ORF">ACFO8Q_14115</name>
</gene>
<dbReference type="Proteomes" id="UP001596002">
    <property type="component" value="Unassembled WGS sequence"/>
</dbReference>
<evidence type="ECO:0000313" key="2">
    <source>
        <dbReference type="Proteomes" id="UP001596002"/>
    </source>
</evidence>
<sequence>MTVPDKLQQVIVQCELICADLRTYGNSAVDPLMKQLYLQMADTVESGNRWMKDRLLDVKARE</sequence>
<name>A0ABV9Q339_9BACL</name>